<evidence type="ECO:0000313" key="6">
    <source>
        <dbReference type="Proteomes" id="UP001556367"/>
    </source>
</evidence>
<feature type="region of interest" description="Disordered" evidence="1">
    <location>
        <begin position="39"/>
        <end position="75"/>
    </location>
</feature>
<feature type="signal peptide" evidence="2">
    <location>
        <begin position="1"/>
        <end position="24"/>
    </location>
</feature>
<keyword evidence="6" id="KW-1185">Reference proteome</keyword>
<keyword evidence="2" id="KW-0732">Signal</keyword>
<reference evidence="6" key="2">
    <citation type="submission" date="2024-06" db="EMBL/GenBank/DDBJ databases">
        <title>Multi-omics analyses provide insights into the biosynthesis of the anticancer antibiotic pleurotin in Hohenbuehelia grisea.</title>
        <authorList>
            <person name="Weaver J.A."/>
            <person name="Alberti F."/>
        </authorList>
    </citation>
    <scope>NUCLEOTIDE SEQUENCE [LARGE SCALE GENOMIC DNA]</scope>
    <source>
        <strain evidence="6">T-177</strain>
    </source>
</reference>
<reference evidence="5" key="1">
    <citation type="journal article" date="2024" name="ACS Chem. Biol.">
        <title>Early Steps of the Biosynthesis of the Anticancer Antibiotic Pleurotin.</title>
        <authorList>
            <person name="Weaver J.A."/>
            <person name="Alkhder D."/>
            <person name="Prasongpholchai P."/>
            <person name="Tadesse M.D."/>
            <person name="de Los Santos E.L."/>
            <person name="Song L."/>
            <person name="Corre C."/>
            <person name="Alberti F."/>
        </authorList>
    </citation>
    <scope>NUCLEOTIDE SEQUENCE</scope>
    <source>
        <strain evidence="5">T-177</strain>
    </source>
</reference>
<evidence type="ECO:0000259" key="3">
    <source>
        <dbReference type="Pfam" id="PF18885"/>
    </source>
</evidence>
<feature type="chain" id="PRO_5045031785" description="DUF5648 domain-containing protein" evidence="2">
    <location>
        <begin position="25"/>
        <end position="240"/>
    </location>
</feature>
<comment type="caution">
    <text evidence="5">The sequence shown here is derived from an EMBL/GenBank/DDBJ whole genome shotgun (WGS) entry which is preliminary data.</text>
</comment>
<accession>A0ABR3IYU8</accession>
<dbReference type="SUPFAM" id="SSF101447">
    <property type="entry name" value="Formin homology 2 domain (FH2 domain)"/>
    <property type="match status" value="1"/>
</dbReference>
<dbReference type="Proteomes" id="UP001556367">
    <property type="component" value="Unassembled WGS sequence"/>
</dbReference>
<evidence type="ECO:0000256" key="2">
    <source>
        <dbReference type="SAM" id="SignalP"/>
    </source>
</evidence>
<organism evidence="5 6">
    <name type="scientific">Hohenbuehelia grisea</name>
    <dbReference type="NCBI Taxonomy" id="104357"/>
    <lineage>
        <taxon>Eukaryota</taxon>
        <taxon>Fungi</taxon>
        <taxon>Dikarya</taxon>
        <taxon>Basidiomycota</taxon>
        <taxon>Agaricomycotina</taxon>
        <taxon>Agaricomycetes</taxon>
        <taxon>Agaricomycetidae</taxon>
        <taxon>Agaricales</taxon>
        <taxon>Pleurotineae</taxon>
        <taxon>Pleurotaceae</taxon>
        <taxon>Hohenbuehelia</taxon>
    </lineage>
</organism>
<evidence type="ECO:0000256" key="1">
    <source>
        <dbReference type="SAM" id="MobiDB-lite"/>
    </source>
</evidence>
<name>A0ABR3IYU8_9AGAR</name>
<evidence type="ECO:0000313" key="4">
    <source>
        <dbReference type="EMBL" id="KAL0948521.1"/>
    </source>
</evidence>
<proteinExistence type="predicted"/>
<feature type="domain" description="DUF5648" evidence="3">
    <location>
        <begin position="83"/>
        <end position="238"/>
    </location>
</feature>
<feature type="compositionally biased region" description="Pro residues" evidence="1">
    <location>
        <begin position="46"/>
        <end position="72"/>
    </location>
</feature>
<dbReference type="Pfam" id="PF18885">
    <property type="entry name" value="DUF5648"/>
    <property type="match status" value="1"/>
</dbReference>
<protein>
    <recommendedName>
        <fullName evidence="3">DUF5648 domain-containing protein</fullName>
    </recommendedName>
</protein>
<gene>
    <name evidence="4" type="ORF">HGRIS_011081</name>
    <name evidence="5" type="ORF">HGRIS_011082</name>
</gene>
<dbReference type="EMBL" id="JASNQZ010000014">
    <property type="protein sequence ID" value="KAL0948522.1"/>
    <property type="molecule type" value="Genomic_DNA"/>
</dbReference>
<sequence length="240" mass="25911">MKFSLSLATLAVYLSAVQLAAVTAAPSVQVGMEGMTEAASAYSGDPLPPPPPVTPPPPPPPPPPPRPLPAPSPCDQARRNAVPFYRLFKASVHDHFYTIHGGVRSAGHQTGFVDQGTAGKVLSCQLAGSVPLYRLFNPKINDHFHTTSMGSVSSNIKTWGWQMQGVDGYVFPQGNMCPGLVPLYALYAKHRIIPKKYPQGTVYQNKVAVFDHIYTTSVTERSNLFKAGYVSQGIVGYVYP</sequence>
<dbReference type="InterPro" id="IPR043708">
    <property type="entry name" value="DUF5648"/>
</dbReference>
<dbReference type="EMBL" id="JASNQZ010000014">
    <property type="protein sequence ID" value="KAL0948521.1"/>
    <property type="molecule type" value="Genomic_DNA"/>
</dbReference>
<evidence type="ECO:0000313" key="5">
    <source>
        <dbReference type="EMBL" id="KAL0948522.1"/>
    </source>
</evidence>